<dbReference type="SUPFAM" id="SSF46785">
    <property type="entry name" value="Winged helix' DNA-binding domain"/>
    <property type="match status" value="1"/>
</dbReference>
<sequence>MEISFRKLRYFVTAAEHGNVTSAASVLNISQPSVSVAIAQLETELGVQLFLRHHSKGIALTPVGRAVLQQARDLLSRVDDFVGAVENANVEIRGNVFVGCLSYLAARYFGEILGEFSKRFPEVTIQFRDLSQENLLDGIRMGELELGVTYDLLPEENLTTAALTNTAPYLILPADHRVAGKDAVSLEELEDEPCVLFDLPISRRYYKSLFDAVKITPKIAYRTNTIEATRSFVANGLGYSILTHPIPSLEVYDGKKLARVGIRDPIPAPHIVCIHHSGLKLRPVAQVFKDFLFSHFARHPELITG</sequence>
<organism evidence="6 7">
    <name type="scientific">Manganibacter manganicus</name>
    <dbReference type="NCBI Taxonomy" id="1873176"/>
    <lineage>
        <taxon>Bacteria</taxon>
        <taxon>Pseudomonadati</taxon>
        <taxon>Pseudomonadota</taxon>
        <taxon>Alphaproteobacteria</taxon>
        <taxon>Hyphomicrobiales</taxon>
        <taxon>Phyllobacteriaceae</taxon>
        <taxon>Manganibacter</taxon>
    </lineage>
</organism>
<dbReference type="GO" id="GO:0005829">
    <property type="term" value="C:cytosol"/>
    <property type="evidence" value="ECO:0007669"/>
    <property type="project" value="TreeGrafter"/>
</dbReference>
<gene>
    <name evidence="6" type="ORF">BFN67_22655</name>
</gene>
<dbReference type="OrthoDB" id="8679465at2"/>
<keyword evidence="3" id="KW-0238">DNA-binding</keyword>
<protein>
    <recommendedName>
        <fullName evidence="5">HTH lysR-type domain-containing protein</fullName>
    </recommendedName>
</protein>
<dbReference type="RefSeq" id="WP_080921065.1">
    <property type="nucleotide sequence ID" value="NZ_MDET01000039.1"/>
</dbReference>
<evidence type="ECO:0000313" key="6">
    <source>
        <dbReference type="EMBL" id="OQM74110.1"/>
    </source>
</evidence>
<dbReference type="GO" id="GO:0003677">
    <property type="term" value="F:DNA binding"/>
    <property type="evidence" value="ECO:0007669"/>
    <property type="project" value="UniProtKB-KW"/>
</dbReference>
<keyword evidence="2" id="KW-0805">Transcription regulation</keyword>
<dbReference type="SUPFAM" id="SSF53850">
    <property type="entry name" value="Periplasmic binding protein-like II"/>
    <property type="match status" value="1"/>
</dbReference>
<evidence type="ECO:0000256" key="4">
    <source>
        <dbReference type="ARBA" id="ARBA00023163"/>
    </source>
</evidence>
<dbReference type="FunFam" id="1.10.10.10:FF:000001">
    <property type="entry name" value="LysR family transcriptional regulator"/>
    <property type="match status" value="1"/>
</dbReference>
<dbReference type="Pfam" id="PF00126">
    <property type="entry name" value="HTH_1"/>
    <property type="match status" value="1"/>
</dbReference>
<accession>A0A1V8RLN7</accession>
<evidence type="ECO:0000256" key="3">
    <source>
        <dbReference type="ARBA" id="ARBA00023125"/>
    </source>
</evidence>
<dbReference type="InterPro" id="IPR000847">
    <property type="entry name" value="LysR_HTH_N"/>
</dbReference>
<comment type="similarity">
    <text evidence="1">Belongs to the LysR transcriptional regulatory family.</text>
</comment>
<dbReference type="InterPro" id="IPR005119">
    <property type="entry name" value="LysR_subst-bd"/>
</dbReference>
<evidence type="ECO:0000256" key="2">
    <source>
        <dbReference type="ARBA" id="ARBA00023015"/>
    </source>
</evidence>
<dbReference type="InterPro" id="IPR036388">
    <property type="entry name" value="WH-like_DNA-bd_sf"/>
</dbReference>
<evidence type="ECO:0000256" key="1">
    <source>
        <dbReference type="ARBA" id="ARBA00009437"/>
    </source>
</evidence>
<dbReference type="InterPro" id="IPR050950">
    <property type="entry name" value="HTH-type_LysR_regulators"/>
</dbReference>
<dbReference type="Gene3D" id="3.40.190.10">
    <property type="entry name" value="Periplasmic binding protein-like II"/>
    <property type="match status" value="2"/>
</dbReference>
<dbReference type="InterPro" id="IPR036390">
    <property type="entry name" value="WH_DNA-bd_sf"/>
</dbReference>
<dbReference type="Pfam" id="PF03466">
    <property type="entry name" value="LysR_substrate"/>
    <property type="match status" value="1"/>
</dbReference>
<dbReference type="Gene3D" id="1.10.10.10">
    <property type="entry name" value="Winged helix-like DNA-binding domain superfamily/Winged helix DNA-binding domain"/>
    <property type="match status" value="1"/>
</dbReference>
<keyword evidence="7" id="KW-1185">Reference proteome</keyword>
<proteinExistence type="inferred from homology"/>
<dbReference type="PROSITE" id="PS50931">
    <property type="entry name" value="HTH_LYSR"/>
    <property type="match status" value="1"/>
</dbReference>
<comment type="caution">
    <text evidence="6">The sequence shown here is derived from an EMBL/GenBank/DDBJ whole genome shotgun (WGS) entry which is preliminary data.</text>
</comment>
<dbReference type="Proteomes" id="UP000191905">
    <property type="component" value="Unassembled WGS sequence"/>
</dbReference>
<dbReference type="PANTHER" id="PTHR30419">
    <property type="entry name" value="HTH-TYPE TRANSCRIPTIONAL REGULATOR YBHD"/>
    <property type="match status" value="1"/>
</dbReference>
<evidence type="ECO:0000259" key="5">
    <source>
        <dbReference type="PROSITE" id="PS50931"/>
    </source>
</evidence>
<reference evidence="6 7" key="1">
    <citation type="journal article" date="2016" name="Int. J. Syst. Evol. Microbiol.">
        <title>Pseudaminobacter manganicus sp. nov., isolated from sludge of a manganese mine.</title>
        <authorList>
            <person name="Li J."/>
            <person name="Huang J."/>
            <person name="Liao S."/>
            <person name="Wang G."/>
        </authorList>
    </citation>
    <scope>NUCLEOTIDE SEQUENCE [LARGE SCALE GENOMIC DNA]</scope>
    <source>
        <strain evidence="6 7">JH-7</strain>
    </source>
</reference>
<dbReference type="PRINTS" id="PR00039">
    <property type="entry name" value="HTHLYSR"/>
</dbReference>
<name>A0A1V8RLN7_9HYPH</name>
<dbReference type="AlphaFoldDB" id="A0A1V8RLN7"/>
<feature type="domain" description="HTH lysR-type" evidence="5">
    <location>
        <begin position="3"/>
        <end position="61"/>
    </location>
</feature>
<dbReference type="GO" id="GO:0003700">
    <property type="term" value="F:DNA-binding transcription factor activity"/>
    <property type="evidence" value="ECO:0007669"/>
    <property type="project" value="InterPro"/>
</dbReference>
<dbReference type="EMBL" id="MDET01000039">
    <property type="protein sequence ID" value="OQM74110.1"/>
    <property type="molecule type" value="Genomic_DNA"/>
</dbReference>
<evidence type="ECO:0000313" key="7">
    <source>
        <dbReference type="Proteomes" id="UP000191905"/>
    </source>
</evidence>
<keyword evidence="4" id="KW-0804">Transcription</keyword>
<dbReference type="STRING" id="1873176.BFN67_22655"/>